<accession>A0A915E561</accession>
<evidence type="ECO:0000313" key="6">
    <source>
        <dbReference type="Proteomes" id="UP000887574"/>
    </source>
</evidence>
<dbReference type="PANTHER" id="PTHR13389">
    <property type="entry name" value="PUMILIO HOMOLOG 3"/>
    <property type="match status" value="1"/>
</dbReference>
<dbReference type="AlphaFoldDB" id="A0A915E561"/>
<proteinExistence type="predicted"/>
<keyword evidence="6" id="KW-1185">Reference proteome</keyword>
<feature type="region of interest" description="Disordered" evidence="4">
    <location>
        <begin position="502"/>
        <end position="534"/>
    </location>
</feature>
<sequence length="699" mass="76078">MKEAKLLWETLRSSKCKGAEKEELLNKLMNVVSGNAKEIIFSHSTSRVIQFLVTQKKETIRNELFEELTPEIVRMAKSKYAKFFVAKMLKYGSKHQRDLVLNAFQGHCVNLFKISTAAQLLDTAFNEYANAAQRFSIISEFYGPEYHELGNLSSLKQIAQKQPEKVVPIMQNLENVLENCVIKETLKLSLTHRLLLDYLTYCSKDQKSSIIESMRTNIPEICHTRDGSRAALECIWNASVKDRKAIVKSFKGLAVKSAMDEFARRALFGIFDVVDDTVLVNKIITEEIGNNIAEVVYDKFGVWVLHYLVHPRDGRVLGKGMMEILSQGDSNEYSQKPPSERYTELFNCIRTPLYTFLAANMKEVITNKISSVLVLDALEPDAPLSPLKKVIDESDKQACFAAIAQIVGEEFIPNNIEGEPHIIESGCQRFVFRKLLQCDANQEDFIGVNSGCFALVDMLRSGSSKARTAITNAVSLTSLKNSTLVPEELQILHDAKMSANNQPQIEKGQSSHGFCLPTPEEEVPSAPVQSTNQHANEKIGEAGQNAKDAASNLGAAASNIAEGSKDKVVAGAEAVGEKAAEVREGIANAAASAGEAVANAATNAVGDVAANAGQAVATAATNVKDGVVNAGAAVAEGAKDVAKGTGNVVGKGLESAGQAIQSNEHPEAKLAAKVEEKTDEIRQKTEEWKEESKAAVKSE</sequence>
<dbReference type="PANTHER" id="PTHR13389:SF0">
    <property type="entry name" value="PUMILIO HOMOLOG 3"/>
    <property type="match status" value="1"/>
</dbReference>
<feature type="domain" description="PUM-HD" evidence="5">
    <location>
        <begin position="2"/>
        <end position="373"/>
    </location>
</feature>
<dbReference type="Pfam" id="PF08144">
    <property type="entry name" value="CPL"/>
    <property type="match status" value="1"/>
</dbReference>
<evidence type="ECO:0000256" key="1">
    <source>
        <dbReference type="ARBA" id="ARBA00022737"/>
    </source>
</evidence>
<feature type="compositionally biased region" description="Basic and acidic residues" evidence="4">
    <location>
        <begin position="664"/>
        <end position="699"/>
    </location>
</feature>
<dbReference type="Proteomes" id="UP000887574">
    <property type="component" value="Unplaced"/>
</dbReference>
<dbReference type="InterPro" id="IPR001313">
    <property type="entry name" value="Pumilio_RNA-bd_rpt"/>
</dbReference>
<dbReference type="InterPro" id="IPR012959">
    <property type="entry name" value="CPL_dom"/>
</dbReference>
<dbReference type="PROSITE" id="PS50302">
    <property type="entry name" value="PUM"/>
    <property type="match status" value="1"/>
</dbReference>
<dbReference type="InterPro" id="IPR016024">
    <property type="entry name" value="ARM-type_fold"/>
</dbReference>
<feature type="compositionally biased region" description="Polar residues" evidence="4">
    <location>
        <begin position="502"/>
        <end position="512"/>
    </location>
</feature>
<dbReference type="InterPro" id="IPR033133">
    <property type="entry name" value="PUM-HD"/>
</dbReference>
<reference evidence="7" key="1">
    <citation type="submission" date="2022-11" db="UniProtKB">
        <authorList>
            <consortium name="WormBaseParasite"/>
        </authorList>
    </citation>
    <scope>IDENTIFICATION</scope>
</reference>
<dbReference type="GO" id="GO:0003729">
    <property type="term" value="F:mRNA binding"/>
    <property type="evidence" value="ECO:0007669"/>
    <property type="project" value="TreeGrafter"/>
</dbReference>
<dbReference type="WBParaSite" id="jg26595">
    <property type="protein sequence ID" value="jg26595"/>
    <property type="gene ID" value="jg26595"/>
</dbReference>
<dbReference type="Gene3D" id="1.25.10.10">
    <property type="entry name" value="Leucine-rich Repeat Variant"/>
    <property type="match status" value="2"/>
</dbReference>
<evidence type="ECO:0000313" key="7">
    <source>
        <dbReference type="WBParaSite" id="jg26595"/>
    </source>
</evidence>
<dbReference type="PROSITE" id="PS50303">
    <property type="entry name" value="PUM_HD"/>
    <property type="match status" value="1"/>
</dbReference>
<feature type="repeat" description="Pumilio" evidence="3">
    <location>
        <begin position="67"/>
        <end position="102"/>
    </location>
</feature>
<evidence type="ECO:0000256" key="4">
    <source>
        <dbReference type="SAM" id="MobiDB-lite"/>
    </source>
</evidence>
<evidence type="ECO:0000256" key="2">
    <source>
        <dbReference type="ARBA" id="ARBA00022884"/>
    </source>
</evidence>
<name>A0A915E561_9BILA</name>
<dbReference type="GO" id="GO:0006417">
    <property type="term" value="P:regulation of translation"/>
    <property type="evidence" value="ECO:0007669"/>
    <property type="project" value="TreeGrafter"/>
</dbReference>
<organism evidence="6 7">
    <name type="scientific">Ditylenchus dipsaci</name>
    <dbReference type="NCBI Taxonomy" id="166011"/>
    <lineage>
        <taxon>Eukaryota</taxon>
        <taxon>Metazoa</taxon>
        <taxon>Ecdysozoa</taxon>
        <taxon>Nematoda</taxon>
        <taxon>Chromadorea</taxon>
        <taxon>Rhabditida</taxon>
        <taxon>Tylenchina</taxon>
        <taxon>Tylenchomorpha</taxon>
        <taxon>Sphaerularioidea</taxon>
        <taxon>Anguinidae</taxon>
        <taxon>Anguininae</taxon>
        <taxon>Ditylenchus</taxon>
    </lineage>
</organism>
<evidence type="ECO:0000256" key="3">
    <source>
        <dbReference type="PROSITE-ProRule" id="PRU00317"/>
    </source>
</evidence>
<dbReference type="SMART" id="SM00025">
    <property type="entry name" value="Pumilio"/>
    <property type="match status" value="4"/>
</dbReference>
<dbReference type="SUPFAM" id="SSF48371">
    <property type="entry name" value="ARM repeat"/>
    <property type="match status" value="1"/>
</dbReference>
<keyword evidence="2" id="KW-0694">RNA-binding</keyword>
<dbReference type="InterPro" id="IPR040059">
    <property type="entry name" value="PUM3"/>
</dbReference>
<protein>
    <submittedName>
        <fullName evidence="7">PUM-HD domain-containing protein</fullName>
    </submittedName>
</protein>
<dbReference type="InterPro" id="IPR011989">
    <property type="entry name" value="ARM-like"/>
</dbReference>
<keyword evidence="1" id="KW-0677">Repeat</keyword>
<dbReference type="GO" id="GO:0005730">
    <property type="term" value="C:nucleolus"/>
    <property type="evidence" value="ECO:0007669"/>
    <property type="project" value="TreeGrafter"/>
</dbReference>
<evidence type="ECO:0000259" key="5">
    <source>
        <dbReference type="PROSITE" id="PS50303"/>
    </source>
</evidence>
<feature type="region of interest" description="Disordered" evidence="4">
    <location>
        <begin position="656"/>
        <end position="699"/>
    </location>
</feature>